<evidence type="ECO:0000256" key="3">
    <source>
        <dbReference type="SAM" id="MobiDB-lite"/>
    </source>
</evidence>
<keyword evidence="1" id="KW-0560">Oxidoreductase</keyword>
<organism evidence="5 6">
    <name type="scientific">Botryosphaeria dothidea</name>
    <dbReference type="NCBI Taxonomy" id="55169"/>
    <lineage>
        <taxon>Eukaryota</taxon>
        <taxon>Fungi</taxon>
        <taxon>Dikarya</taxon>
        <taxon>Ascomycota</taxon>
        <taxon>Pezizomycotina</taxon>
        <taxon>Dothideomycetes</taxon>
        <taxon>Dothideomycetes incertae sedis</taxon>
        <taxon>Botryosphaeriales</taxon>
        <taxon>Botryosphaeriaceae</taxon>
        <taxon>Botryosphaeria</taxon>
    </lineage>
</organism>
<evidence type="ECO:0000259" key="4">
    <source>
        <dbReference type="Pfam" id="PF01370"/>
    </source>
</evidence>
<dbReference type="PANTHER" id="PTHR10366">
    <property type="entry name" value="NAD DEPENDENT EPIMERASE/DEHYDRATASE"/>
    <property type="match status" value="1"/>
</dbReference>
<gene>
    <name evidence="5" type="ORF">GTA08_BOTSDO13910</name>
</gene>
<feature type="region of interest" description="Disordered" evidence="3">
    <location>
        <begin position="318"/>
        <end position="339"/>
    </location>
</feature>
<dbReference type="InterPro" id="IPR050425">
    <property type="entry name" value="NAD(P)_dehydrat-like"/>
</dbReference>
<dbReference type="EMBL" id="WWBZ02000014">
    <property type="protein sequence ID" value="KAF4310628.1"/>
    <property type="molecule type" value="Genomic_DNA"/>
</dbReference>
<dbReference type="OrthoDB" id="2735536at2759"/>
<proteinExistence type="inferred from homology"/>
<dbReference type="PANTHER" id="PTHR10366:SF579">
    <property type="entry name" value="3-BETA HYDROXYSTEROID DEHYDROGENASE_ISOMERASE FAMILY PROTEIN (AFU_ORTHOLOGUE AFUA_3G02250)"/>
    <property type="match status" value="1"/>
</dbReference>
<dbReference type="Proteomes" id="UP000572817">
    <property type="component" value="Unassembled WGS sequence"/>
</dbReference>
<keyword evidence="6" id="KW-1185">Reference proteome</keyword>
<evidence type="ECO:0000256" key="1">
    <source>
        <dbReference type="ARBA" id="ARBA00023002"/>
    </source>
</evidence>
<feature type="domain" description="NAD-dependent epimerase/dehydratase" evidence="4">
    <location>
        <begin position="19"/>
        <end position="291"/>
    </location>
</feature>
<evidence type="ECO:0000313" key="5">
    <source>
        <dbReference type="EMBL" id="KAF4310628.1"/>
    </source>
</evidence>
<comment type="caution">
    <text evidence="5">The sequence shown here is derived from an EMBL/GenBank/DDBJ whole genome shotgun (WGS) entry which is preliminary data.</text>
</comment>
<reference evidence="5" key="1">
    <citation type="submission" date="2020-04" db="EMBL/GenBank/DDBJ databases">
        <title>Genome Assembly and Annotation of Botryosphaeria dothidea sdau 11-99, a Latent Pathogen of Apple Fruit Ring Rot in China.</title>
        <authorList>
            <person name="Yu C."/>
            <person name="Diao Y."/>
            <person name="Lu Q."/>
            <person name="Zhao J."/>
            <person name="Cui S."/>
            <person name="Peng C."/>
            <person name="He B."/>
            <person name="Liu H."/>
        </authorList>
    </citation>
    <scope>NUCLEOTIDE SEQUENCE [LARGE SCALE GENOMIC DNA]</scope>
    <source>
        <strain evidence="5">Sdau11-99</strain>
    </source>
</reference>
<evidence type="ECO:0000313" key="6">
    <source>
        <dbReference type="Proteomes" id="UP000572817"/>
    </source>
</evidence>
<dbReference type="AlphaFoldDB" id="A0A8H4J1W5"/>
<dbReference type="SUPFAM" id="SSF51735">
    <property type="entry name" value="NAD(P)-binding Rossmann-fold domains"/>
    <property type="match status" value="1"/>
</dbReference>
<dbReference type="Gene3D" id="3.40.50.720">
    <property type="entry name" value="NAD(P)-binding Rossmann-like Domain"/>
    <property type="match status" value="1"/>
</dbReference>
<dbReference type="GO" id="GO:0016616">
    <property type="term" value="F:oxidoreductase activity, acting on the CH-OH group of donors, NAD or NADP as acceptor"/>
    <property type="evidence" value="ECO:0007669"/>
    <property type="project" value="TreeGrafter"/>
</dbReference>
<dbReference type="Pfam" id="PF01370">
    <property type="entry name" value="Epimerase"/>
    <property type="match status" value="1"/>
</dbReference>
<dbReference type="InterPro" id="IPR036291">
    <property type="entry name" value="NAD(P)-bd_dom_sf"/>
</dbReference>
<dbReference type="InterPro" id="IPR001509">
    <property type="entry name" value="Epimerase_deHydtase"/>
</dbReference>
<name>A0A8H4J1W5_9PEZI</name>
<evidence type="ECO:0000256" key="2">
    <source>
        <dbReference type="ARBA" id="ARBA00023445"/>
    </source>
</evidence>
<protein>
    <submittedName>
        <fullName evidence="5">NAD-dependent epimerase/dehydratase</fullName>
    </submittedName>
</protein>
<sequence>MPTPSKLSWTYVIAPNSYILVTGATGFIGAHVVDTLLERGYKVRGSARSKPKADEMLNARPQWKDRFDFIQVADFEGNTNLDDAVKDVDAVIHIASVRVPNEDGRTKNLFTFSNIQPFTYNTTNNEKELVLPAINGVKALLNAASKNPNIQRIVLTSSFAAVVDIARTAGPDFTYTAAHWNPLTYAEAVDPATTAVVAYRGSKKFAELEAWAYVETHAPAFDLVTLCPPMVFGPVRHPGVATPAALNESNAQLWSVTDKTAPIPAVRVPLWIDVRDLARAHVEALLRDAAGGKRYTPVSPEPFSFGLAARIVREGFPGRARTPGAAPAEDEALPGPSYGLDGATAARELGLEYRPFEQTVVDLVAQMEELEGRQ</sequence>
<comment type="similarity">
    <text evidence="2">Belongs to the NAD(P)-dependent epimerase/dehydratase family. Dihydroflavonol-4-reductase subfamily.</text>
</comment>
<feature type="compositionally biased region" description="Low complexity" evidence="3">
    <location>
        <begin position="318"/>
        <end position="327"/>
    </location>
</feature>
<accession>A0A8H4J1W5</accession>